<gene>
    <name evidence="2" type="primary">FASN</name>
    <name evidence="2" type="ORF">TNCT_578551</name>
</gene>
<organism evidence="2 3">
    <name type="scientific">Trichonephila clavata</name>
    <name type="common">Joro spider</name>
    <name type="synonym">Nephila clavata</name>
    <dbReference type="NCBI Taxonomy" id="2740835"/>
    <lineage>
        <taxon>Eukaryota</taxon>
        <taxon>Metazoa</taxon>
        <taxon>Ecdysozoa</taxon>
        <taxon>Arthropoda</taxon>
        <taxon>Chelicerata</taxon>
        <taxon>Arachnida</taxon>
        <taxon>Araneae</taxon>
        <taxon>Araneomorphae</taxon>
        <taxon>Entelegynae</taxon>
        <taxon>Araneoidea</taxon>
        <taxon>Nephilidae</taxon>
        <taxon>Trichonephila</taxon>
    </lineage>
</organism>
<dbReference type="Pfam" id="PF00698">
    <property type="entry name" value="Acyl_transf_1"/>
    <property type="match status" value="1"/>
</dbReference>
<dbReference type="InterPro" id="IPR001227">
    <property type="entry name" value="Ac_transferase_dom_sf"/>
</dbReference>
<dbReference type="InterPro" id="IPR016035">
    <property type="entry name" value="Acyl_Trfase/lysoPLipase"/>
</dbReference>
<dbReference type="GO" id="GO:0016740">
    <property type="term" value="F:transferase activity"/>
    <property type="evidence" value="ECO:0007669"/>
    <property type="project" value="InterPro"/>
</dbReference>
<name>A0A8X6IA34_TRICU</name>
<comment type="caution">
    <text evidence="2">The sequence shown here is derived from an EMBL/GenBank/DDBJ whole genome shotgun (WGS) entry which is preliminary data.</text>
</comment>
<evidence type="ECO:0000313" key="3">
    <source>
        <dbReference type="Proteomes" id="UP000887116"/>
    </source>
</evidence>
<dbReference type="EMBL" id="BMAO01027590">
    <property type="protein sequence ID" value="GFR18244.1"/>
    <property type="molecule type" value="Genomic_DNA"/>
</dbReference>
<feature type="non-terminal residue" evidence="2">
    <location>
        <position position="1"/>
    </location>
</feature>
<evidence type="ECO:0000259" key="1">
    <source>
        <dbReference type="Pfam" id="PF00698"/>
    </source>
</evidence>
<dbReference type="AlphaFoldDB" id="A0A8X6IA34"/>
<proteinExistence type="predicted"/>
<reference evidence="2" key="1">
    <citation type="submission" date="2020-07" db="EMBL/GenBank/DDBJ databases">
        <title>Multicomponent nature underlies the extraordinary mechanical properties of spider dragline silk.</title>
        <authorList>
            <person name="Kono N."/>
            <person name="Nakamura H."/>
            <person name="Mori M."/>
            <person name="Yoshida Y."/>
            <person name="Ohtoshi R."/>
            <person name="Malay A.D."/>
            <person name="Moran D.A.P."/>
            <person name="Tomita M."/>
            <person name="Numata K."/>
            <person name="Arakawa K."/>
        </authorList>
    </citation>
    <scope>NUCLEOTIDE SEQUENCE</scope>
</reference>
<accession>A0A8X6IA34</accession>
<protein>
    <submittedName>
        <fullName evidence="2">Fatty acid synthase</fullName>
    </submittedName>
</protein>
<keyword evidence="3" id="KW-1185">Reference proteome</keyword>
<dbReference type="OrthoDB" id="10069075at2759"/>
<dbReference type="SUPFAM" id="SSF52151">
    <property type="entry name" value="FabD/lysophospholipase-like"/>
    <property type="match status" value="1"/>
</dbReference>
<dbReference type="Proteomes" id="UP000887116">
    <property type="component" value="Unassembled WGS sequence"/>
</dbReference>
<evidence type="ECO:0000313" key="2">
    <source>
        <dbReference type="EMBL" id="GFR18244.1"/>
    </source>
</evidence>
<feature type="domain" description="Malonyl-CoA:ACP transacylase (MAT)" evidence="1">
    <location>
        <begin position="4"/>
        <end position="97"/>
    </location>
</feature>
<dbReference type="Gene3D" id="3.40.366.10">
    <property type="entry name" value="Malonyl-Coenzyme A Acyl Carrier Protein, domain 2"/>
    <property type="match status" value="1"/>
</dbReference>
<dbReference type="InterPro" id="IPR014043">
    <property type="entry name" value="Acyl_transferase_dom"/>
</dbReference>
<sequence length="102" mass="11611">LVPNPKPRSERWVSSSYVESEWDNPDCKMASAEYFVHNLMSSVHFNDAIQKIPPDAIVIEIGPHFLLQSILKRSVGSRASYFGLMKRNEVNNVDFLMESLGK</sequence>